<evidence type="ECO:0000313" key="2">
    <source>
        <dbReference type="EMBL" id="KAF0972868.1"/>
    </source>
</evidence>
<gene>
    <name evidence="2" type="ORF">FDP41_009117</name>
</gene>
<dbReference type="Gene3D" id="3.80.10.10">
    <property type="entry name" value="Ribonuclease Inhibitor"/>
    <property type="match status" value="1"/>
</dbReference>
<dbReference type="GeneID" id="68116334"/>
<dbReference type="EMBL" id="VFQX01000066">
    <property type="protein sequence ID" value="KAF0972868.1"/>
    <property type="molecule type" value="Genomic_DNA"/>
</dbReference>
<comment type="caution">
    <text evidence="2">The sequence shown here is derived from an EMBL/GenBank/DDBJ whole genome shotgun (WGS) entry which is preliminary data.</text>
</comment>
<dbReference type="VEuPathDB" id="AmoebaDB:FDP41_009117"/>
<dbReference type="AlphaFoldDB" id="A0A6A5BFW2"/>
<sequence length="698" mass="82573">MQKKPSNDHQENVIEDENDTSESTKWDTISIPITSSSVQNFQQHQIYNPFQRLLENEDILITVIEFLDRFFVLWNISLCSKYFHRLTHKPYAYTRLYWNFSQSHLQRLDLMSKYYSQLKYLEIEDSIHLKEKIISELEVKKFRDFLKDHSSTIQHVDIVFHRNQELLFHEIVKECSEWLKSLSLKISLWPDFACKACQSLNQFSQLEKLKLKIGNSIDPELVLTSCRSLFEKGKLSLFHSTTVLRSKSHVLQFIDYLKLSQKTIKDVEFSMNALENEEFNEVIPKLNVELSNCRRITVTLLEVQDLSNVNHFTEMSSTCSEFNMNLIGVQCQSAIRINLENVKIFNVESAKYEPKTNTFPPSMTHLTFQLKSLDTLPKMDIEFFQVFKLLRTCTFHHVEIPSLENETIHVLPLLEKLQCHNCRIQNIHSLLKFPNLTILESNSCFFPETPYFYTPKEEHFLKLKELTITNMKSGKLNLQILKNMQLEQLNLSQALLDSNFRDHLHFIENMPSLTYLNLSNENQVLSEILKHMNFERLTNLNYLIMKYHRTSHRRDLSFKLNSSIYHLIHHTSMIFPIISSETFINIEPDKYHHGGEMIDIPILTKEKALQIVTKFIPRSYQEQEGEILTVLYCREYHYITFSLQGKFGYVLVKNEPSRNYPIMKGQLTKENVEQRYLLEYMFRIPSSVEKYKMKCDII</sequence>
<dbReference type="VEuPathDB" id="AmoebaDB:NfTy_046090"/>
<dbReference type="RefSeq" id="XP_044557582.1">
    <property type="nucleotide sequence ID" value="XM_044713043.1"/>
</dbReference>
<reference evidence="2 3" key="1">
    <citation type="journal article" date="2019" name="Sci. Rep.">
        <title>Nanopore sequencing improves the draft genome of the human pathogenic amoeba Naegleria fowleri.</title>
        <authorList>
            <person name="Liechti N."/>
            <person name="Schurch N."/>
            <person name="Bruggmann R."/>
            <person name="Wittwer M."/>
        </authorList>
    </citation>
    <scope>NUCLEOTIDE SEQUENCE [LARGE SCALE GENOMIC DNA]</scope>
    <source>
        <strain evidence="2 3">ATCC 30894</strain>
    </source>
</reference>
<organism evidence="2 3">
    <name type="scientific">Naegleria fowleri</name>
    <name type="common">Brain eating amoeba</name>
    <dbReference type="NCBI Taxonomy" id="5763"/>
    <lineage>
        <taxon>Eukaryota</taxon>
        <taxon>Discoba</taxon>
        <taxon>Heterolobosea</taxon>
        <taxon>Tetramitia</taxon>
        <taxon>Eutetramitia</taxon>
        <taxon>Vahlkampfiidae</taxon>
        <taxon>Naegleria</taxon>
    </lineage>
</organism>
<dbReference type="Proteomes" id="UP000444721">
    <property type="component" value="Unassembled WGS sequence"/>
</dbReference>
<dbReference type="OrthoDB" id="10345450at2759"/>
<accession>A0A6A5BFW2</accession>
<dbReference type="InterPro" id="IPR032675">
    <property type="entry name" value="LRR_dom_sf"/>
</dbReference>
<name>A0A6A5BFW2_NAEFO</name>
<dbReference type="OMA" id="EMHISIV"/>
<feature type="region of interest" description="Disordered" evidence="1">
    <location>
        <begin position="1"/>
        <end position="24"/>
    </location>
</feature>
<evidence type="ECO:0000313" key="3">
    <source>
        <dbReference type="Proteomes" id="UP000444721"/>
    </source>
</evidence>
<dbReference type="SUPFAM" id="SSF52058">
    <property type="entry name" value="L domain-like"/>
    <property type="match status" value="1"/>
</dbReference>
<protein>
    <submittedName>
        <fullName evidence="2">Uncharacterized protein</fullName>
    </submittedName>
</protein>
<proteinExistence type="predicted"/>
<keyword evidence="3" id="KW-1185">Reference proteome</keyword>
<evidence type="ECO:0000256" key="1">
    <source>
        <dbReference type="SAM" id="MobiDB-lite"/>
    </source>
</evidence>
<feature type="compositionally biased region" description="Basic and acidic residues" evidence="1">
    <location>
        <begin position="1"/>
        <end position="12"/>
    </location>
</feature>
<dbReference type="VEuPathDB" id="AmoebaDB:NF0026770"/>